<name>A0A381W030_9ZZZZ</name>
<dbReference type="EMBL" id="UINC01010145">
    <property type="protein sequence ID" value="SVA45243.1"/>
    <property type="molecule type" value="Genomic_DNA"/>
</dbReference>
<sequence>MALAMPKVGPGPGGQGPRTLRISEIVSALKNRDYDENTVGDFRG</sequence>
<feature type="non-terminal residue" evidence="1">
    <location>
        <position position="44"/>
    </location>
</feature>
<dbReference type="AlphaFoldDB" id="A0A381W030"/>
<gene>
    <name evidence="1" type="ORF">METZ01_LOCUS98097</name>
</gene>
<accession>A0A381W030</accession>
<proteinExistence type="predicted"/>
<organism evidence="1">
    <name type="scientific">marine metagenome</name>
    <dbReference type="NCBI Taxonomy" id="408172"/>
    <lineage>
        <taxon>unclassified sequences</taxon>
        <taxon>metagenomes</taxon>
        <taxon>ecological metagenomes</taxon>
    </lineage>
</organism>
<evidence type="ECO:0000313" key="1">
    <source>
        <dbReference type="EMBL" id="SVA45243.1"/>
    </source>
</evidence>
<protein>
    <submittedName>
        <fullName evidence="1">Uncharacterized protein</fullName>
    </submittedName>
</protein>
<reference evidence="1" key="1">
    <citation type="submission" date="2018-05" db="EMBL/GenBank/DDBJ databases">
        <authorList>
            <person name="Lanie J.A."/>
            <person name="Ng W.-L."/>
            <person name="Kazmierczak K.M."/>
            <person name="Andrzejewski T.M."/>
            <person name="Davidsen T.M."/>
            <person name="Wayne K.J."/>
            <person name="Tettelin H."/>
            <person name="Glass J.I."/>
            <person name="Rusch D."/>
            <person name="Podicherti R."/>
            <person name="Tsui H.-C.T."/>
            <person name="Winkler M.E."/>
        </authorList>
    </citation>
    <scope>NUCLEOTIDE SEQUENCE</scope>
</reference>